<gene>
    <name evidence="6" type="ORF">K1W69_16910</name>
</gene>
<dbReference type="InterPro" id="IPR005119">
    <property type="entry name" value="LysR_subst-bd"/>
</dbReference>
<dbReference type="InterPro" id="IPR000847">
    <property type="entry name" value="LysR_HTH_N"/>
</dbReference>
<dbReference type="Gene3D" id="3.40.190.10">
    <property type="entry name" value="Periplasmic binding protein-like II"/>
    <property type="match status" value="2"/>
</dbReference>
<dbReference type="InterPro" id="IPR050950">
    <property type="entry name" value="HTH-type_LysR_regulators"/>
</dbReference>
<evidence type="ECO:0000313" key="6">
    <source>
        <dbReference type="EMBL" id="MBW8638879.1"/>
    </source>
</evidence>
<comment type="caution">
    <text evidence="6">The sequence shown here is derived from an EMBL/GenBank/DDBJ whole genome shotgun (WGS) entry which is preliminary data.</text>
</comment>
<dbReference type="Gene3D" id="1.10.10.10">
    <property type="entry name" value="Winged helix-like DNA-binding domain superfamily/Winged helix DNA-binding domain"/>
    <property type="match status" value="1"/>
</dbReference>
<feature type="domain" description="HTH lysR-type" evidence="5">
    <location>
        <begin position="14"/>
        <end position="65"/>
    </location>
</feature>
<dbReference type="Proteomes" id="UP001196509">
    <property type="component" value="Unassembled WGS sequence"/>
</dbReference>
<keyword evidence="4" id="KW-0804">Transcription</keyword>
<dbReference type="EMBL" id="JAICBX010000003">
    <property type="protein sequence ID" value="MBW8638879.1"/>
    <property type="molecule type" value="Genomic_DNA"/>
</dbReference>
<dbReference type="SUPFAM" id="SSF53850">
    <property type="entry name" value="Periplasmic binding protein-like II"/>
    <property type="match status" value="1"/>
</dbReference>
<dbReference type="InterPro" id="IPR036390">
    <property type="entry name" value="WH_DNA-bd_sf"/>
</dbReference>
<evidence type="ECO:0000259" key="5">
    <source>
        <dbReference type="PROSITE" id="PS50931"/>
    </source>
</evidence>
<evidence type="ECO:0000256" key="2">
    <source>
        <dbReference type="ARBA" id="ARBA00023015"/>
    </source>
</evidence>
<evidence type="ECO:0000256" key="1">
    <source>
        <dbReference type="ARBA" id="ARBA00009437"/>
    </source>
</evidence>
<accession>A0AAE2ZMX6</accession>
<evidence type="ECO:0000256" key="3">
    <source>
        <dbReference type="ARBA" id="ARBA00023125"/>
    </source>
</evidence>
<dbReference type="InterPro" id="IPR036388">
    <property type="entry name" value="WH-like_DNA-bd_sf"/>
</dbReference>
<name>A0AAE2ZMX6_9HYPH</name>
<keyword evidence="7" id="KW-1185">Reference proteome</keyword>
<keyword evidence="2" id="KW-0805">Transcription regulation</keyword>
<keyword evidence="3" id="KW-0238">DNA-binding</keyword>
<dbReference type="Pfam" id="PF00126">
    <property type="entry name" value="HTH_1"/>
    <property type="match status" value="1"/>
</dbReference>
<dbReference type="AlphaFoldDB" id="A0AAE2ZMX6"/>
<dbReference type="PRINTS" id="PR00039">
    <property type="entry name" value="HTHLYSR"/>
</dbReference>
<reference evidence="6" key="1">
    <citation type="submission" date="2021-08" db="EMBL/GenBank/DDBJ databases">
        <title>Hoeflea bacterium WL0058 sp. nov., isolated from the sediment.</title>
        <authorList>
            <person name="Wang L."/>
            <person name="Zhang D."/>
        </authorList>
    </citation>
    <scope>NUCLEOTIDE SEQUENCE</scope>
    <source>
        <strain evidence="6">WL0058</strain>
    </source>
</reference>
<dbReference type="PROSITE" id="PS50931">
    <property type="entry name" value="HTH_LYSR"/>
    <property type="match status" value="1"/>
</dbReference>
<organism evidence="6 7">
    <name type="scientific">Flavimaribacter sediminis</name>
    <dbReference type="NCBI Taxonomy" id="2865987"/>
    <lineage>
        <taxon>Bacteria</taxon>
        <taxon>Pseudomonadati</taxon>
        <taxon>Pseudomonadota</taxon>
        <taxon>Alphaproteobacteria</taxon>
        <taxon>Hyphomicrobiales</taxon>
        <taxon>Rhizobiaceae</taxon>
        <taxon>Flavimaribacter</taxon>
    </lineage>
</organism>
<dbReference type="FunFam" id="1.10.10.10:FF:000001">
    <property type="entry name" value="LysR family transcriptional regulator"/>
    <property type="match status" value="1"/>
</dbReference>
<dbReference type="PANTHER" id="PTHR30419">
    <property type="entry name" value="HTH-TYPE TRANSCRIPTIONAL REGULATOR YBHD"/>
    <property type="match status" value="1"/>
</dbReference>
<protein>
    <submittedName>
        <fullName evidence="6">LysR family transcriptional regulator</fullName>
    </submittedName>
</protein>
<sequence>MEPYRLGLVATRTHYFQLVAKLGSIRQAARAMNVAPSSVSRIIRQLEEELGTPLFERVRQRLKLTSAGELLLYHARISLSELGRACNEINELHGLQRGTVSISVVESVARGQMPAVLEEFWKRYPAIVVDIKVTGSQQAADAVHEGDCDLAVAFDVNTPHSIRRIASASLPLGVVALPGSRFAGRRSLKLFDLSGDRVILSDSSLMLGASVEEAFSQTLIDLTRRSRTNSIELMVELARRNLGTVLQTQIGVEEEIRNGTLIFVPLRDPKVPTRKLMLLSRSEREMSDAAAALGRLLAQSIERSVNSTPALAEATG</sequence>
<dbReference type="SUPFAM" id="SSF46785">
    <property type="entry name" value="Winged helix' DNA-binding domain"/>
    <property type="match status" value="1"/>
</dbReference>
<dbReference type="Pfam" id="PF03466">
    <property type="entry name" value="LysR_substrate"/>
    <property type="match status" value="1"/>
</dbReference>
<dbReference type="GO" id="GO:0003700">
    <property type="term" value="F:DNA-binding transcription factor activity"/>
    <property type="evidence" value="ECO:0007669"/>
    <property type="project" value="InterPro"/>
</dbReference>
<evidence type="ECO:0000256" key="4">
    <source>
        <dbReference type="ARBA" id="ARBA00023163"/>
    </source>
</evidence>
<proteinExistence type="inferred from homology"/>
<comment type="similarity">
    <text evidence="1">Belongs to the LysR transcriptional regulatory family.</text>
</comment>
<dbReference type="GO" id="GO:0005829">
    <property type="term" value="C:cytosol"/>
    <property type="evidence" value="ECO:0007669"/>
    <property type="project" value="TreeGrafter"/>
</dbReference>
<evidence type="ECO:0000313" key="7">
    <source>
        <dbReference type="Proteomes" id="UP001196509"/>
    </source>
</evidence>
<dbReference type="GO" id="GO:0003677">
    <property type="term" value="F:DNA binding"/>
    <property type="evidence" value="ECO:0007669"/>
    <property type="project" value="UniProtKB-KW"/>
</dbReference>